<evidence type="ECO:0000256" key="9">
    <source>
        <dbReference type="SAM" id="SignalP"/>
    </source>
</evidence>
<feature type="transmembrane region" description="Helical" evidence="8">
    <location>
        <begin position="182"/>
        <end position="201"/>
    </location>
</feature>
<evidence type="ECO:0000256" key="6">
    <source>
        <dbReference type="ARBA" id="ARBA00023136"/>
    </source>
</evidence>
<evidence type="ECO:0000313" key="11">
    <source>
        <dbReference type="EMBL" id="KAA3678996.1"/>
    </source>
</evidence>
<accession>A0A5J4NTS3</accession>
<evidence type="ECO:0000313" key="12">
    <source>
        <dbReference type="Proteomes" id="UP000324629"/>
    </source>
</evidence>
<feature type="chain" id="PRO_5023863971" evidence="9">
    <location>
        <begin position="21"/>
        <end position="214"/>
    </location>
</feature>
<dbReference type="EMBL" id="QNGE01000883">
    <property type="protein sequence ID" value="KAA3678996.1"/>
    <property type="molecule type" value="Genomic_DNA"/>
</dbReference>
<dbReference type="InterPro" id="IPR015720">
    <property type="entry name" value="Emp24-like"/>
</dbReference>
<dbReference type="SMART" id="SM01190">
    <property type="entry name" value="EMP24_GP25L"/>
    <property type="match status" value="1"/>
</dbReference>
<evidence type="ECO:0000256" key="3">
    <source>
        <dbReference type="ARBA" id="ARBA00022692"/>
    </source>
</evidence>
<dbReference type="Proteomes" id="UP000324629">
    <property type="component" value="Unassembled WGS sequence"/>
</dbReference>
<evidence type="ECO:0000256" key="7">
    <source>
        <dbReference type="RuleBase" id="RU003827"/>
    </source>
</evidence>
<proteinExistence type="inferred from homology"/>
<evidence type="ECO:0000256" key="1">
    <source>
        <dbReference type="ARBA" id="ARBA00004479"/>
    </source>
</evidence>
<comment type="similarity">
    <text evidence="2 7">Belongs to the EMP24/GP25L family.</text>
</comment>
<organism evidence="11 12">
    <name type="scientific">Paragonimus westermani</name>
    <dbReference type="NCBI Taxonomy" id="34504"/>
    <lineage>
        <taxon>Eukaryota</taxon>
        <taxon>Metazoa</taxon>
        <taxon>Spiralia</taxon>
        <taxon>Lophotrochozoa</taxon>
        <taxon>Platyhelminthes</taxon>
        <taxon>Trematoda</taxon>
        <taxon>Digenea</taxon>
        <taxon>Plagiorchiida</taxon>
        <taxon>Troglotremata</taxon>
        <taxon>Troglotrematidae</taxon>
        <taxon>Paragonimus</taxon>
    </lineage>
</organism>
<evidence type="ECO:0000256" key="5">
    <source>
        <dbReference type="ARBA" id="ARBA00022989"/>
    </source>
</evidence>
<keyword evidence="3 7" id="KW-0812">Transmembrane</keyword>
<dbReference type="PROSITE" id="PS50866">
    <property type="entry name" value="GOLD"/>
    <property type="match status" value="1"/>
</dbReference>
<dbReference type="InterPro" id="IPR009038">
    <property type="entry name" value="GOLD_dom"/>
</dbReference>
<evidence type="ECO:0000256" key="8">
    <source>
        <dbReference type="SAM" id="Phobius"/>
    </source>
</evidence>
<evidence type="ECO:0000256" key="4">
    <source>
        <dbReference type="ARBA" id="ARBA00022729"/>
    </source>
</evidence>
<reference evidence="11 12" key="1">
    <citation type="journal article" date="2019" name="Gigascience">
        <title>Whole-genome sequence of the oriental lung fluke Paragonimus westermani.</title>
        <authorList>
            <person name="Oey H."/>
            <person name="Zakrzewski M."/>
            <person name="Narain K."/>
            <person name="Devi K.R."/>
            <person name="Agatsuma T."/>
            <person name="Nawaratna S."/>
            <person name="Gobert G.N."/>
            <person name="Jones M.K."/>
            <person name="Ragan M.A."/>
            <person name="McManus D.P."/>
            <person name="Krause L."/>
        </authorList>
    </citation>
    <scope>NUCLEOTIDE SEQUENCE [LARGE SCALE GENOMIC DNA]</scope>
    <source>
        <strain evidence="11 12">IND2009</strain>
    </source>
</reference>
<keyword evidence="12" id="KW-1185">Reference proteome</keyword>
<sequence>MGFTVLPFCLLVCLFHVTSGIYFHLSDSKPLCFIQDVPDETLVQGVYRVENFCPKSHMFRLSGHTFHVNVRDPNSEVILARAYSSEGQFVFTSHKGGEYRICVSSDPSSWLGSRRLRVHLDIWTADHAINYGEVASRDRLNDLQLRVRQLSDQVQTIAKDQNYQRVREEYFRQLSESTSKRVTYWSIAQLVLLGLIGFWQMRHLRSFFQAKKLV</sequence>
<protein>
    <submittedName>
        <fullName evidence="11">p24 family protein alpha</fullName>
    </submittedName>
</protein>
<evidence type="ECO:0000256" key="2">
    <source>
        <dbReference type="ARBA" id="ARBA00007104"/>
    </source>
</evidence>
<dbReference type="GO" id="GO:0016020">
    <property type="term" value="C:membrane"/>
    <property type="evidence" value="ECO:0007669"/>
    <property type="project" value="UniProtKB-SubCell"/>
</dbReference>
<dbReference type="Pfam" id="PF01105">
    <property type="entry name" value="EMP24_GP25L"/>
    <property type="match status" value="1"/>
</dbReference>
<evidence type="ECO:0000259" key="10">
    <source>
        <dbReference type="PROSITE" id="PS50866"/>
    </source>
</evidence>
<gene>
    <name evidence="11" type="ORF">DEA37_0000400</name>
</gene>
<comment type="subcellular location">
    <subcellularLocation>
        <location evidence="1 7">Membrane</location>
        <topology evidence="1 7">Single-pass type I membrane protein</topology>
    </subcellularLocation>
</comment>
<name>A0A5J4NTS3_9TREM</name>
<comment type="caution">
    <text evidence="11">The sequence shown here is derived from an EMBL/GenBank/DDBJ whole genome shotgun (WGS) entry which is preliminary data.</text>
</comment>
<dbReference type="PANTHER" id="PTHR22811">
    <property type="entry name" value="TRANSMEMBRANE EMP24 DOMAIN-CONTAINING PROTEIN"/>
    <property type="match status" value="1"/>
</dbReference>
<feature type="signal peptide" evidence="9">
    <location>
        <begin position="1"/>
        <end position="20"/>
    </location>
</feature>
<keyword evidence="6 8" id="KW-0472">Membrane</keyword>
<keyword evidence="5 8" id="KW-1133">Transmembrane helix</keyword>
<dbReference type="AlphaFoldDB" id="A0A5J4NTS3"/>
<feature type="domain" description="GOLD" evidence="10">
    <location>
        <begin position="30"/>
        <end position="122"/>
    </location>
</feature>
<keyword evidence="4 9" id="KW-0732">Signal</keyword>